<sequence>MSVTNLLCNKLGFPCHHIAISTGNSTTDGQFLVGVEAWAKTQELLVYLSCGTFINVWRCARGSHGTRNVDTTPVCLVDVSAVRERIGGIRRHVA</sequence>
<accession>F9WXH6</accession>
<dbReference type="Proteomes" id="UP000008062">
    <property type="component" value="Chromosome 1"/>
</dbReference>
<dbReference type="KEGG" id="ztr:MYCGRDRAFT_78092"/>
<dbReference type="InParanoid" id="F9WXH6"/>
<evidence type="ECO:0000313" key="2">
    <source>
        <dbReference type="Proteomes" id="UP000008062"/>
    </source>
</evidence>
<dbReference type="RefSeq" id="XP_003855891.1">
    <property type="nucleotide sequence ID" value="XM_003855843.1"/>
</dbReference>
<reference evidence="1 2" key="1">
    <citation type="journal article" date="2011" name="PLoS Genet.">
        <title>Finished genome of the fungal wheat pathogen Mycosphaerella graminicola reveals dispensome structure, chromosome plasticity, and stealth pathogenesis.</title>
        <authorList>
            <person name="Goodwin S.B."/>
            <person name="Ben M'barek S."/>
            <person name="Dhillon B."/>
            <person name="Wittenberg A.H.J."/>
            <person name="Crane C.F."/>
            <person name="Hane J.K."/>
            <person name="Foster A.J."/>
            <person name="Van der Lee T.A.J."/>
            <person name="Grimwood J."/>
            <person name="Aerts A."/>
            <person name="Antoniw J."/>
            <person name="Bailey A."/>
            <person name="Bluhm B."/>
            <person name="Bowler J."/>
            <person name="Bristow J."/>
            <person name="van der Burgt A."/>
            <person name="Canto-Canche B."/>
            <person name="Churchill A.C.L."/>
            <person name="Conde-Ferraez L."/>
            <person name="Cools H.J."/>
            <person name="Coutinho P.M."/>
            <person name="Csukai M."/>
            <person name="Dehal P."/>
            <person name="De Wit P."/>
            <person name="Donzelli B."/>
            <person name="van de Geest H.C."/>
            <person name="van Ham R.C.H.J."/>
            <person name="Hammond-Kosack K.E."/>
            <person name="Henrissat B."/>
            <person name="Kilian A."/>
            <person name="Kobayashi A.K."/>
            <person name="Koopmann E."/>
            <person name="Kourmpetis Y."/>
            <person name="Kuzniar A."/>
            <person name="Lindquist E."/>
            <person name="Lombard V."/>
            <person name="Maliepaard C."/>
            <person name="Martins N."/>
            <person name="Mehrabi R."/>
            <person name="Nap J.P.H."/>
            <person name="Ponomarenko A."/>
            <person name="Rudd J.J."/>
            <person name="Salamov A."/>
            <person name="Schmutz J."/>
            <person name="Schouten H.J."/>
            <person name="Shapiro H."/>
            <person name="Stergiopoulos I."/>
            <person name="Torriani S.F.F."/>
            <person name="Tu H."/>
            <person name="de Vries R.P."/>
            <person name="Waalwijk C."/>
            <person name="Ware S.B."/>
            <person name="Wiebenga A."/>
            <person name="Zwiers L.-H."/>
            <person name="Oliver R.P."/>
            <person name="Grigoriev I.V."/>
            <person name="Kema G.H.J."/>
        </authorList>
    </citation>
    <scope>NUCLEOTIDE SEQUENCE [LARGE SCALE GENOMIC DNA]</scope>
    <source>
        <strain evidence="2">CBS 115943 / IPO323</strain>
    </source>
</reference>
<organism evidence="1 2">
    <name type="scientific">Zymoseptoria tritici (strain CBS 115943 / IPO323)</name>
    <name type="common">Speckled leaf blotch fungus</name>
    <name type="synonym">Septoria tritici</name>
    <dbReference type="NCBI Taxonomy" id="336722"/>
    <lineage>
        <taxon>Eukaryota</taxon>
        <taxon>Fungi</taxon>
        <taxon>Dikarya</taxon>
        <taxon>Ascomycota</taxon>
        <taxon>Pezizomycotina</taxon>
        <taxon>Dothideomycetes</taxon>
        <taxon>Dothideomycetidae</taxon>
        <taxon>Mycosphaerellales</taxon>
        <taxon>Mycosphaerellaceae</taxon>
        <taxon>Zymoseptoria</taxon>
    </lineage>
</organism>
<dbReference type="EMBL" id="CM001196">
    <property type="protein sequence ID" value="EGP90867.1"/>
    <property type="molecule type" value="Genomic_DNA"/>
</dbReference>
<evidence type="ECO:0000313" key="1">
    <source>
        <dbReference type="EMBL" id="EGP90867.1"/>
    </source>
</evidence>
<dbReference type="GeneID" id="13403830"/>
<proteinExistence type="predicted"/>
<keyword evidence="2" id="KW-1185">Reference proteome</keyword>
<gene>
    <name evidence="1" type="ORF">MYCGRDRAFT_78092</name>
</gene>
<name>F9WXH6_ZYMTI</name>
<dbReference type="VEuPathDB" id="FungiDB:ZTRI_1.134"/>
<dbReference type="HOGENOM" id="CLU_2387873_0_0_1"/>
<dbReference type="AlphaFoldDB" id="F9WXH6"/>
<protein>
    <submittedName>
        <fullName evidence="1">Uncharacterized protein</fullName>
    </submittedName>
</protein>